<evidence type="ECO:0000313" key="9">
    <source>
        <dbReference type="EMBL" id="KAK4882896.1"/>
    </source>
</evidence>
<dbReference type="GO" id="GO:0019934">
    <property type="term" value="P:cGMP-mediated signaling"/>
    <property type="evidence" value="ECO:0007669"/>
    <property type="project" value="TreeGrafter"/>
</dbReference>
<dbReference type="EC" id="4.6.1.2" evidence="2"/>
<keyword evidence="10" id="KW-1185">Reference proteome</keyword>
<dbReference type="SMART" id="SM00044">
    <property type="entry name" value="CYCc"/>
    <property type="match status" value="1"/>
</dbReference>
<evidence type="ECO:0000256" key="1">
    <source>
        <dbReference type="ARBA" id="ARBA00004496"/>
    </source>
</evidence>
<keyword evidence="4" id="KW-0547">Nucleotide-binding</keyword>
<dbReference type="InterPro" id="IPR038158">
    <property type="entry name" value="H-NOX_domain_sf"/>
</dbReference>
<sequence length="596" mass="68321">MYGMLLQSVQHFIQLEYGEDIWKQILKMAECHHTTFNTHHVYSDDTMAKLAQALSEVTSSDFNDFMKFFGQCFVRYFTNLGYDVPIRATGRYFTDFLQNVDNIHTQFCFTYPKMKSPNIYLSEITSNGCVMVYRSERLGFTHYIMGLLDQIAKDFYNIKIIIKVIDDQCVVVGNRRNVIVRFKIDFDNAEYIKNEAHKQTPRGIKPLPPVPCYEILELFPFGIMINSTLNIIGVGQRLVETWTGPELLGSLLETNFKLRRPKGITLEWKTLLHLSMILFELELIRFDEQKTDKNPEQPIKNILLKGQMKHIEDIDIIIFLCSPIINDIDELPELGIYLNDLNQHGLSKEMVFSGWQHNSKLEVLFDEAEFKSDELEKNYALLDKWKQRSDELLYSMIPKSVADRMRSGNSPLSTCETFENLSILFCELLDLQSSTVQEAITVVDCMNSIFSCFDALMDRFKVYKVETVGCIYMVAGGAPERTDSHAQRVADLGISMIEEVAKLKFKDRKKVEIKIGIHSGSAVAGVVGIKVPRYCFFGDTINTASRMQSTSTPGNINISMYTKKLLPESLYNFESRGLVKVKGKGEMETFFLTAKT</sequence>
<dbReference type="AlphaFoldDB" id="A0AAN7PI94"/>
<evidence type="ECO:0000256" key="5">
    <source>
        <dbReference type="ARBA" id="ARBA00023134"/>
    </source>
</evidence>
<evidence type="ECO:0000256" key="6">
    <source>
        <dbReference type="ARBA" id="ARBA00023239"/>
    </source>
</evidence>
<protein>
    <recommendedName>
        <fullName evidence="2">guanylate cyclase</fullName>
        <ecNumber evidence="2">4.6.1.2</ecNumber>
    </recommendedName>
</protein>
<dbReference type="Pfam" id="PF00211">
    <property type="entry name" value="Guanylate_cyc"/>
    <property type="match status" value="1"/>
</dbReference>
<keyword evidence="5" id="KW-0342">GTP-binding</keyword>
<dbReference type="Pfam" id="PF07701">
    <property type="entry name" value="HNOBA"/>
    <property type="match status" value="1"/>
</dbReference>
<evidence type="ECO:0000313" key="10">
    <source>
        <dbReference type="Proteomes" id="UP001353858"/>
    </source>
</evidence>
<dbReference type="Pfam" id="PF07700">
    <property type="entry name" value="HNOB"/>
    <property type="match status" value="1"/>
</dbReference>
<dbReference type="InterPro" id="IPR024096">
    <property type="entry name" value="NO_sig/Golgi_transp_ligand-bd"/>
</dbReference>
<keyword evidence="6" id="KW-0456">Lyase</keyword>
<dbReference type="CDD" id="cd07302">
    <property type="entry name" value="CHD"/>
    <property type="match status" value="1"/>
</dbReference>
<dbReference type="Gene3D" id="3.30.70.1230">
    <property type="entry name" value="Nucleotide cyclase"/>
    <property type="match status" value="1"/>
</dbReference>
<organism evidence="9 10">
    <name type="scientific">Aquatica leii</name>
    <dbReference type="NCBI Taxonomy" id="1421715"/>
    <lineage>
        <taxon>Eukaryota</taxon>
        <taxon>Metazoa</taxon>
        <taxon>Ecdysozoa</taxon>
        <taxon>Arthropoda</taxon>
        <taxon>Hexapoda</taxon>
        <taxon>Insecta</taxon>
        <taxon>Pterygota</taxon>
        <taxon>Neoptera</taxon>
        <taxon>Endopterygota</taxon>
        <taxon>Coleoptera</taxon>
        <taxon>Polyphaga</taxon>
        <taxon>Elateriformia</taxon>
        <taxon>Elateroidea</taxon>
        <taxon>Lampyridae</taxon>
        <taxon>Luciolinae</taxon>
        <taxon>Aquatica</taxon>
    </lineage>
</organism>
<dbReference type="InterPro" id="IPR001054">
    <property type="entry name" value="A/G_cyclase"/>
</dbReference>
<gene>
    <name evidence="9" type="ORF">RN001_006215</name>
</gene>
<dbReference type="InterPro" id="IPR011644">
    <property type="entry name" value="Heme_NO-bd"/>
</dbReference>
<evidence type="ECO:0000256" key="2">
    <source>
        <dbReference type="ARBA" id="ARBA00012202"/>
    </source>
</evidence>
<keyword evidence="3" id="KW-0963">Cytoplasm</keyword>
<dbReference type="EMBL" id="JARPUR010000002">
    <property type="protein sequence ID" value="KAK4882896.1"/>
    <property type="molecule type" value="Genomic_DNA"/>
</dbReference>
<dbReference type="Gene3D" id="6.10.250.780">
    <property type="match status" value="1"/>
</dbReference>
<comment type="caution">
    <text evidence="9">The sequence shown here is derived from an EMBL/GenBank/DDBJ whole genome shotgun (WGS) entry which is preliminary data.</text>
</comment>
<comment type="subcellular location">
    <subcellularLocation>
        <location evidence="1">Cytoplasm</location>
    </subcellularLocation>
</comment>
<dbReference type="GO" id="GO:0070482">
    <property type="term" value="P:response to oxygen levels"/>
    <property type="evidence" value="ECO:0007669"/>
    <property type="project" value="TreeGrafter"/>
</dbReference>
<dbReference type="Gene3D" id="3.90.1520.10">
    <property type="entry name" value="H-NOX domain"/>
    <property type="match status" value="1"/>
</dbReference>
<dbReference type="Proteomes" id="UP001353858">
    <property type="component" value="Unassembled WGS sequence"/>
</dbReference>
<name>A0AAN7PI94_9COLE</name>
<dbReference type="GO" id="GO:0008074">
    <property type="term" value="C:guanylate cyclase complex, soluble"/>
    <property type="evidence" value="ECO:0007669"/>
    <property type="project" value="TreeGrafter"/>
</dbReference>
<dbReference type="InterPro" id="IPR042463">
    <property type="entry name" value="HNOB_dom_associated_sf"/>
</dbReference>
<dbReference type="SUPFAM" id="SSF111126">
    <property type="entry name" value="Ligand-binding domain in the NO signalling and Golgi transport"/>
    <property type="match status" value="1"/>
</dbReference>
<feature type="domain" description="Guanylate cyclase" evidence="8">
    <location>
        <begin position="422"/>
        <end position="548"/>
    </location>
</feature>
<dbReference type="PANTHER" id="PTHR45655:SF5">
    <property type="entry name" value="SOLUBLE GUANYLATE CYCLASE 89DA-RELATED"/>
    <property type="match status" value="1"/>
</dbReference>
<dbReference type="SUPFAM" id="SSF55073">
    <property type="entry name" value="Nucleotide cyclase"/>
    <property type="match status" value="1"/>
</dbReference>
<dbReference type="GO" id="GO:0004383">
    <property type="term" value="F:guanylate cyclase activity"/>
    <property type="evidence" value="ECO:0007669"/>
    <property type="project" value="UniProtKB-EC"/>
</dbReference>
<keyword evidence="7" id="KW-0141">cGMP biosynthesis</keyword>
<dbReference type="GO" id="GO:0020037">
    <property type="term" value="F:heme binding"/>
    <property type="evidence" value="ECO:0007669"/>
    <property type="project" value="InterPro"/>
</dbReference>
<evidence type="ECO:0000256" key="7">
    <source>
        <dbReference type="ARBA" id="ARBA00023293"/>
    </source>
</evidence>
<evidence type="ECO:0000256" key="4">
    <source>
        <dbReference type="ARBA" id="ARBA00022741"/>
    </source>
</evidence>
<dbReference type="PROSITE" id="PS50125">
    <property type="entry name" value="GUANYLATE_CYCLASE_2"/>
    <property type="match status" value="1"/>
</dbReference>
<accession>A0AAN7PI94</accession>
<evidence type="ECO:0000256" key="3">
    <source>
        <dbReference type="ARBA" id="ARBA00022490"/>
    </source>
</evidence>
<proteinExistence type="predicted"/>
<dbReference type="InterPro" id="IPR029787">
    <property type="entry name" value="Nucleotide_cyclase"/>
</dbReference>
<evidence type="ECO:0000259" key="8">
    <source>
        <dbReference type="PROSITE" id="PS50125"/>
    </source>
</evidence>
<dbReference type="GO" id="GO:0005525">
    <property type="term" value="F:GTP binding"/>
    <property type="evidence" value="ECO:0007669"/>
    <property type="project" value="UniProtKB-KW"/>
</dbReference>
<dbReference type="Gene3D" id="3.30.450.260">
    <property type="entry name" value="Haem NO binding associated domain"/>
    <property type="match status" value="1"/>
</dbReference>
<reference evidence="10" key="1">
    <citation type="submission" date="2023-01" db="EMBL/GenBank/DDBJ databases">
        <title>Key to firefly adult light organ development and bioluminescence: homeobox transcription factors regulate luciferase expression and transportation to peroxisome.</title>
        <authorList>
            <person name="Fu X."/>
        </authorList>
    </citation>
    <scope>NUCLEOTIDE SEQUENCE [LARGE SCALE GENOMIC DNA]</scope>
</reference>
<dbReference type="PANTHER" id="PTHR45655">
    <property type="entry name" value="GUANYLATE CYCLASE SOLUBLE SUBUNIT BETA-2"/>
    <property type="match status" value="1"/>
</dbReference>
<dbReference type="InterPro" id="IPR011645">
    <property type="entry name" value="HNOB_dom_associated"/>
</dbReference>